<dbReference type="PANTHER" id="PTHR11842:SF10">
    <property type="entry name" value="MITOTIC SPINDLE ASSEMBLY CHECKPOINT PROTEIN MAD2B"/>
    <property type="match status" value="1"/>
</dbReference>
<dbReference type="OrthoDB" id="21254at2759"/>
<gene>
    <name evidence="2" type="ORF">Rsub_07047</name>
</gene>
<dbReference type="InterPro" id="IPR036570">
    <property type="entry name" value="HORMA_dom_sf"/>
</dbReference>
<protein>
    <recommendedName>
        <fullName evidence="1">HORMA domain-containing protein</fullName>
    </recommendedName>
</protein>
<dbReference type="InterPro" id="IPR003511">
    <property type="entry name" value="HORMA_dom"/>
</dbReference>
<dbReference type="PROSITE" id="PS50815">
    <property type="entry name" value="HORMA"/>
    <property type="match status" value="1"/>
</dbReference>
<sequence>MSGAPHGALIDALCEFLEAAVHTVLRARGPYPPELFERARLYGVAVARARHPEVCSYIASVIDNVKPLLASESLQELAVAFFGPDGEPLSKVSFLLQGLAPTLIDLDPEALEGALRSALLRLQFIDNLAAPLPAGATFELLALATSRAGADPAFWAEEAATEAAALSPPVAAVPVQAVALEGVLSMQILLEEGAGTVNGGVRAAAAGGGAAR</sequence>
<comment type="caution">
    <text evidence="2">The sequence shown here is derived from an EMBL/GenBank/DDBJ whole genome shotgun (WGS) entry which is preliminary data.</text>
</comment>
<name>A0A2V0P9D8_9CHLO</name>
<dbReference type="PANTHER" id="PTHR11842">
    <property type="entry name" value="MITOTIC SPINDLE ASSEMBLY CHECKPOINT PROTEIN MAD2"/>
    <property type="match status" value="1"/>
</dbReference>
<feature type="domain" description="HORMA" evidence="1">
    <location>
        <begin position="7"/>
        <end position="190"/>
    </location>
</feature>
<accession>A0A2V0P9D8</accession>
<reference evidence="2 3" key="1">
    <citation type="journal article" date="2018" name="Sci. Rep.">
        <title>Raphidocelis subcapitata (=Pseudokirchneriella subcapitata) provides an insight into genome evolution and environmental adaptations in the Sphaeropleales.</title>
        <authorList>
            <person name="Suzuki S."/>
            <person name="Yamaguchi H."/>
            <person name="Nakajima N."/>
            <person name="Kawachi M."/>
        </authorList>
    </citation>
    <scope>NUCLEOTIDE SEQUENCE [LARGE SCALE GENOMIC DNA]</scope>
    <source>
        <strain evidence="2 3">NIES-35</strain>
    </source>
</reference>
<evidence type="ECO:0000313" key="2">
    <source>
        <dbReference type="EMBL" id="GBF94513.1"/>
    </source>
</evidence>
<dbReference type="SUPFAM" id="SSF56019">
    <property type="entry name" value="The spindle assembly checkpoint protein mad2"/>
    <property type="match status" value="1"/>
</dbReference>
<evidence type="ECO:0000313" key="3">
    <source>
        <dbReference type="Proteomes" id="UP000247498"/>
    </source>
</evidence>
<dbReference type="FunCoup" id="A0A2V0P9D8">
    <property type="interactions" value="1314"/>
</dbReference>
<dbReference type="GO" id="GO:0016035">
    <property type="term" value="C:zeta DNA polymerase complex"/>
    <property type="evidence" value="ECO:0007669"/>
    <property type="project" value="TreeGrafter"/>
</dbReference>
<dbReference type="AlphaFoldDB" id="A0A2V0P9D8"/>
<dbReference type="Gene3D" id="3.30.900.10">
    <property type="entry name" value="HORMA domain"/>
    <property type="match status" value="1"/>
</dbReference>
<dbReference type="STRING" id="307507.A0A2V0P9D8"/>
<keyword evidence="3" id="KW-1185">Reference proteome</keyword>
<dbReference type="InParanoid" id="A0A2V0P9D8"/>
<dbReference type="InterPro" id="IPR045091">
    <property type="entry name" value="Mad2-like"/>
</dbReference>
<dbReference type="Proteomes" id="UP000247498">
    <property type="component" value="Unassembled WGS sequence"/>
</dbReference>
<proteinExistence type="predicted"/>
<organism evidence="2 3">
    <name type="scientific">Raphidocelis subcapitata</name>
    <dbReference type="NCBI Taxonomy" id="307507"/>
    <lineage>
        <taxon>Eukaryota</taxon>
        <taxon>Viridiplantae</taxon>
        <taxon>Chlorophyta</taxon>
        <taxon>core chlorophytes</taxon>
        <taxon>Chlorophyceae</taxon>
        <taxon>CS clade</taxon>
        <taxon>Sphaeropleales</taxon>
        <taxon>Selenastraceae</taxon>
        <taxon>Raphidocelis</taxon>
    </lineage>
</organism>
<dbReference type="EMBL" id="BDRX01000052">
    <property type="protein sequence ID" value="GBF94513.1"/>
    <property type="molecule type" value="Genomic_DNA"/>
</dbReference>
<evidence type="ECO:0000259" key="1">
    <source>
        <dbReference type="PROSITE" id="PS50815"/>
    </source>
</evidence>